<name>A0ABN2B595_9MICO</name>
<comment type="caution">
    <text evidence="2">The sequence shown here is derived from an EMBL/GenBank/DDBJ whole genome shotgun (WGS) entry which is preliminary data.</text>
</comment>
<evidence type="ECO:0000256" key="1">
    <source>
        <dbReference type="SAM" id="MobiDB-lite"/>
    </source>
</evidence>
<dbReference type="EMBL" id="BAAANV010000015">
    <property type="protein sequence ID" value="GAA1534068.1"/>
    <property type="molecule type" value="Genomic_DNA"/>
</dbReference>
<keyword evidence="3" id="KW-1185">Reference proteome</keyword>
<organism evidence="2 3">
    <name type="scientific">Dermacoccus barathri</name>
    <dbReference type="NCBI Taxonomy" id="322601"/>
    <lineage>
        <taxon>Bacteria</taxon>
        <taxon>Bacillati</taxon>
        <taxon>Actinomycetota</taxon>
        <taxon>Actinomycetes</taxon>
        <taxon>Micrococcales</taxon>
        <taxon>Dermacoccaceae</taxon>
        <taxon>Dermacoccus</taxon>
    </lineage>
</organism>
<sequence>MDAAAAHALMSDEGRELLASLPPYDEKNAVALTSRLRDRDYSPNSSPPR</sequence>
<proteinExistence type="predicted"/>
<evidence type="ECO:0000313" key="3">
    <source>
        <dbReference type="Proteomes" id="UP001501288"/>
    </source>
</evidence>
<evidence type="ECO:0000313" key="2">
    <source>
        <dbReference type="EMBL" id="GAA1534068.1"/>
    </source>
</evidence>
<protein>
    <submittedName>
        <fullName evidence="2">Uncharacterized protein</fullName>
    </submittedName>
</protein>
<dbReference type="RefSeq" id="WP_241510916.1">
    <property type="nucleotide sequence ID" value="NZ_BAAANV010000015.1"/>
</dbReference>
<dbReference type="Proteomes" id="UP001501288">
    <property type="component" value="Unassembled WGS sequence"/>
</dbReference>
<feature type="region of interest" description="Disordered" evidence="1">
    <location>
        <begin position="30"/>
        <end position="49"/>
    </location>
</feature>
<gene>
    <name evidence="2" type="ORF">GCM10009762_05480</name>
</gene>
<reference evidence="2 3" key="1">
    <citation type="journal article" date="2019" name="Int. J. Syst. Evol. Microbiol.">
        <title>The Global Catalogue of Microorganisms (GCM) 10K type strain sequencing project: providing services to taxonomists for standard genome sequencing and annotation.</title>
        <authorList>
            <consortium name="The Broad Institute Genomics Platform"/>
            <consortium name="The Broad Institute Genome Sequencing Center for Infectious Disease"/>
            <person name="Wu L."/>
            <person name="Ma J."/>
        </authorList>
    </citation>
    <scope>NUCLEOTIDE SEQUENCE [LARGE SCALE GENOMIC DNA]</scope>
    <source>
        <strain evidence="2 3">JCM 14588</strain>
    </source>
</reference>
<accession>A0ABN2B595</accession>